<keyword evidence="5" id="KW-0378">Hydrolase</keyword>
<dbReference type="EMBL" id="CP141615">
    <property type="protein sequence ID" value="WRP18630.1"/>
    <property type="molecule type" value="Genomic_DNA"/>
</dbReference>
<evidence type="ECO:0000256" key="3">
    <source>
        <dbReference type="ARBA" id="ARBA00012953"/>
    </source>
</evidence>
<evidence type="ECO:0000256" key="2">
    <source>
        <dbReference type="ARBA" id="ARBA00009997"/>
    </source>
</evidence>
<comment type="similarity">
    <text evidence="2">Belongs to the ComB family.</text>
</comment>
<dbReference type="PANTHER" id="PTHR37311">
    <property type="entry name" value="2-PHOSPHOSULFOLACTATE PHOSPHATASE-RELATED"/>
    <property type="match status" value="1"/>
</dbReference>
<dbReference type="SUPFAM" id="SSF142823">
    <property type="entry name" value="ComB-like"/>
    <property type="match status" value="1"/>
</dbReference>
<evidence type="ECO:0000256" key="6">
    <source>
        <dbReference type="ARBA" id="ARBA00022842"/>
    </source>
</evidence>
<comment type="cofactor">
    <cofactor evidence="1">
        <name>Mg(2+)</name>
        <dbReference type="ChEBI" id="CHEBI:18420"/>
    </cofactor>
</comment>
<dbReference type="Proteomes" id="UP001332192">
    <property type="component" value="Chromosome"/>
</dbReference>
<proteinExistence type="inferred from homology"/>
<dbReference type="EC" id="3.1.3.71" evidence="3"/>
<dbReference type="PANTHER" id="PTHR37311:SF1">
    <property type="entry name" value="2-PHOSPHOSULFOLACTATE PHOSPHATASE-RELATED"/>
    <property type="match status" value="1"/>
</dbReference>
<evidence type="ECO:0000313" key="8">
    <source>
        <dbReference type="EMBL" id="WRP18630.1"/>
    </source>
</evidence>
<reference evidence="8 9" key="1">
    <citation type="journal article" date="2024" name="Front. Microbiol.">
        <title>Novel thermophilic genera Geochorda gen. nov. and Carboxydochorda gen. nov. from the deep terrestrial subsurface reveal the ecophysiological diversity in the class Limnochordia.</title>
        <authorList>
            <person name="Karnachuk O.V."/>
            <person name="Lukina A.P."/>
            <person name="Avakyan M.R."/>
            <person name="Kadnikov V.V."/>
            <person name="Begmatov S."/>
            <person name="Beletsky A.V."/>
            <person name="Vlasova K.G."/>
            <person name="Novikov A.A."/>
            <person name="Shcherbakova V.A."/>
            <person name="Mardanov A.V."/>
            <person name="Ravin N.V."/>
        </authorList>
    </citation>
    <scope>NUCLEOTIDE SEQUENCE [LARGE SCALE GENOMIC DNA]</scope>
    <source>
        <strain evidence="8 9">L945</strain>
    </source>
</reference>
<gene>
    <name evidence="8" type="ORF">U7230_06420</name>
</gene>
<keyword evidence="9" id="KW-1185">Reference proteome</keyword>
<evidence type="ECO:0000256" key="1">
    <source>
        <dbReference type="ARBA" id="ARBA00001946"/>
    </source>
</evidence>
<comment type="catalytic activity">
    <reaction evidence="7">
        <text>(2R)-O-phospho-3-sulfolactate + H2O = (2R)-3-sulfolactate + phosphate</text>
        <dbReference type="Rhea" id="RHEA:23416"/>
        <dbReference type="ChEBI" id="CHEBI:15377"/>
        <dbReference type="ChEBI" id="CHEBI:15597"/>
        <dbReference type="ChEBI" id="CHEBI:43474"/>
        <dbReference type="ChEBI" id="CHEBI:58738"/>
        <dbReference type="EC" id="3.1.3.71"/>
    </reaction>
</comment>
<organism evidence="8 9">
    <name type="scientific">Carboxydichorda subterranea</name>
    <dbReference type="NCBI Taxonomy" id="3109565"/>
    <lineage>
        <taxon>Bacteria</taxon>
        <taxon>Bacillati</taxon>
        <taxon>Bacillota</taxon>
        <taxon>Limnochordia</taxon>
        <taxon>Limnochordales</taxon>
        <taxon>Geochordaceae</taxon>
        <taxon>Carboxydichorda</taxon>
    </lineage>
</organism>
<dbReference type="RefSeq" id="WP_324717903.1">
    <property type="nucleotide sequence ID" value="NZ_CP141615.1"/>
</dbReference>
<dbReference type="InterPro" id="IPR036702">
    <property type="entry name" value="ComB-like_sf"/>
</dbReference>
<name>A0ABZ1C1B7_9FIRM</name>
<dbReference type="Gene3D" id="3.90.1560.10">
    <property type="entry name" value="ComB-like"/>
    <property type="match status" value="1"/>
</dbReference>
<accession>A0ABZ1C1B7</accession>
<evidence type="ECO:0000256" key="4">
    <source>
        <dbReference type="ARBA" id="ARBA00021948"/>
    </source>
</evidence>
<protein>
    <recommendedName>
        <fullName evidence="4">Probable 2-phosphosulfolactate phosphatase</fullName>
        <ecNumber evidence="3">3.1.3.71</ecNumber>
    </recommendedName>
</protein>
<keyword evidence="6" id="KW-0460">Magnesium</keyword>
<sequence>MASAVEIRRARLLEGARSAEGVVVIIDVLRAFSVAAYAAALGARPLVAVAHRDQALALRERHPQAVLSGEAGGWPLPGFDFGNSPGELLRAVARGRSLRGRPFIQRTSSGTQGVTLATRARHVFAASFVNAPATASAIRKLRPDVVTLVAMGVLGDVPAEEDEMCAEALETLLRGAEWSPHRLAGLAAGPRVGGILRGELPYLPAWDVGLCLAYGLFPFALRARRAGDAVFLRPVWV</sequence>
<evidence type="ECO:0000256" key="5">
    <source>
        <dbReference type="ARBA" id="ARBA00022801"/>
    </source>
</evidence>
<evidence type="ECO:0000256" key="7">
    <source>
        <dbReference type="ARBA" id="ARBA00033711"/>
    </source>
</evidence>
<dbReference type="InterPro" id="IPR005238">
    <property type="entry name" value="ComB-like"/>
</dbReference>
<dbReference type="Pfam" id="PF04029">
    <property type="entry name" value="2-ph_phosp"/>
    <property type="match status" value="1"/>
</dbReference>
<evidence type="ECO:0000313" key="9">
    <source>
        <dbReference type="Proteomes" id="UP001332192"/>
    </source>
</evidence>